<proteinExistence type="predicted"/>
<reference evidence="3 4" key="1">
    <citation type="submission" date="2018-08" db="EMBL/GenBank/DDBJ databases">
        <title>A genome reference for cultivated species of the human gut microbiota.</title>
        <authorList>
            <person name="Zou Y."/>
            <person name="Xue W."/>
            <person name="Luo G."/>
        </authorList>
    </citation>
    <scope>NUCLEOTIDE SEQUENCE [LARGE SCALE GENOMIC DNA]</scope>
    <source>
        <strain evidence="3 4">AM28-23</strain>
    </source>
</reference>
<comment type="caution">
    <text evidence="3">The sequence shown here is derived from an EMBL/GenBank/DDBJ whole genome shotgun (WGS) entry which is preliminary data.</text>
</comment>
<gene>
    <name evidence="3" type="ORF">DW740_03660</name>
</gene>
<dbReference type="PANTHER" id="PTHR13748:SF62">
    <property type="entry name" value="COBW DOMAIN-CONTAINING PROTEIN"/>
    <property type="match status" value="1"/>
</dbReference>
<feature type="domain" description="CobW/HypB/UreG nucleotide-binding" evidence="1">
    <location>
        <begin position="5"/>
        <end position="177"/>
    </location>
</feature>
<dbReference type="PANTHER" id="PTHR13748">
    <property type="entry name" value="COBW-RELATED"/>
    <property type="match status" value="1"/>
</dbReference>
<dbReference type="InterPro" id="IPR051316">
    <property type="entry name" value="Zinc-reg_GTPase_activator"/>
</dbReference>
<sequence>MSKLYLVTGFLGAGKTTFLKNFIRSFEGQRLHIIVNEYGKEGIDGKLLKEVGMVLDEINNGSIFCSCRLDKFEEVLCKALESQPDVIIIEASGLSNPTNVRKIMAQEDKFPGLEYMGSICLVDAKRFHKVYKTATVVKKQISISDIILLNKTDLATEEELDNICQVIGDHRPDIPVFKTTYGQIREEWLSQMKKPILSSEAPEIQTKDITLRSFVMEISEDFTPYELEKFVEMFLEDTYRVKGFVKLQGATYLLDCVGSLFQMKEYTGETAALNEIVILAGNGLPAAKSVKEAMKWYPEKVISFGSAK</sequence>
<dbReference type="InterPro" id="IPR027417">
    <property type="entry name" value="P-loop_NTPase"/>
</dbReference>
<name>A0A414JA57_9FIRM</name>
<dbReference type="GO" id="GO:0005737">
    <property type="term" value="C:cytoplasm"/>
    <property type="evidence" value="ECO:0007669"/>
    <property type="project" value="TreeGrafter"/>
</dbReference>
<dbReference type="Pfam" id="PF07683">
    <property type="entry name" value="CobW_C"/>
    <property type="match status" value="1"/>
</dbReference>
<dbReference type="InterPro" id="IPR011629">
    <property type="entry name" value="CobW-like_C"/>
</dbReference>
<accession>A0A414JA57</accession>
<dbReference type="Pfam" id="PF02492">
    <property type="entry name" value="cobW"/>
    <property type="match status" value="1"/>
</dbReference>
<dbReference type="InterPro" id="IPR003495">
    <property type="entry name" value="CobW/HypB/UreG_nucleotide-bd"/>
</dbReference>
<evidence type="ECO:0000259" key="2">
    <source>
        <dbReference type="Pfam" id="PF07683"/>
    </source>
</evidence>
<dbReference type="Gene3D" id="3.40.50.300">
    <property type="entry name" value="P-loop containing nucleotide triphosphate hydrolases"/>
    <property type="match status" value="1"/>
</dbReference>
<dbReference type="RefSeq" id="WP_118050136.1">
    <property type="nucleotide sequence ID" value="NZ_CABJFK010000002.1"/>
</dbReference>
<feature type="domain" description="CobW C-terminal" evidence="2">
    <location>
        <begin position="212"/>
        <end position="285"/>
    </location>
</feature>
<dbReference type="EMBL" id="QSKF01000002">
    <property type="protein sequence ID" value="RHE41406.1"/>
    <property type="molecule type" value="Genomic_DNA"/>
</dbReference>
<evidence type="ECO:0000259" key="1">
    <source>
        <dbReference type="Pfam" id="PF02492"/>
    </source>
</evidence>
<dbReference type="CDD" id="cd03112">
    <property type="entry name" value="CobW-like"/>
    <property type="match status" value="1"/>
</dbReference>
<dbReference type="Proteomes" id="UP000283745">
    <property type="component" value="Unassembled WGS sequence"/>
</dbReference>
<protein>
    <submittedName>
        <fullName evidence="3">Cobalamin biosynthesis protein CobW</fullName>
    </submittedName>
</protein>
<evidence type="ECO:0000313" key="4">
    <source>
        <dbReference type="Proteomes" id="UP000283745"/>
    </source>
</evidence>
<evidence type="ECO:0000313" key="3">
    <source>
        <dbReference type="EMBL" id="RHE41406.1"/>
    </source>
</evidence>
<organism evidence="3 4">
    <name type="scientific">Blautia obeum</name>
    <dbReference type="NCBI Taxonomy" id="40520"/>
    <lineage>
        <taxon>Bacteria</taxon>
        <taxon>Bacillati</taxon>
        <taxon>Bacillota</taxon>
        <taxon>Clostridia</taxon>
        <taxon>Lachnospirales</taxon>
        <taxon>Lachnospiraceae</taxon>
        <taxon>Blautia</taxon>
    </lineage>
</organism>
<dbReference type="AlphaFoldDB" id="A0A414JA57"/>
<dbReference type="SUPFAM" id="SSF52540">
    <property type="entry name" value="P-loop containing nucleoside triphosphate hydrolases"/>
    <property type="match status" value="1"/>
</dbReference>